<dbReference type="InterPro" id="IPR032691">
    <property type="entry name" value="Mon2/Sec7/BIG1-like_HUS"/>
</dbReference>
<evidence type="ECO:0000259" key="6">
    <source>
        <dbReference type="Pfam" id="PF16206"/>
    </source>
</evidence>
<dbReference type="InterPro" id="IPR016024">
    <property type="entry name" value="ARM-type_fold"/>
</dbReference>
<protein>
    <submittedName>
        <fullName evidence="8">Uncharacterized protein</fullName>
    </submittedName>
</protein>
<keyword evidence="2" id="KW-0813">Transport</keyword>
<dbReference type="InterPro" id="IPR032629">
    <property type="entry name" value="DCB_dom"/>
</dbReference>
<dbReference type="InterPro" id="IPR032817">
    <property type="entry name" value="Mon2_C"/>
</dbReference>
<dbReference type="PANTHER" id="PTHR10663">
    <property type="entry name" value="GUANYL-NUCLEOTIDE EXCHANGE FACTOR"/>
    <property type="match status" value="1"/>
</dbReference>
<gene>
    <name evidence="8" type="ORF">D6D28_04037</name>
</gene>
<dbReference type="Proteomes" id="UP000304951">
    <property type="component" value="Unassembled WGS sequence"/>
</dbReference>
<dbReference type="Pfam" id="PF12783">
    <property type="entry name" value="Sec7-like_HUS"/>
    <property type="match status" value="1"/>
</dbReference>
<evidence type="ECO:0000256" key="2">
    <source>
        <dbReference type="ARBA" id="ARBA00022448"/>
    </source>
</evidence>
<dbReference type="PANTHER" id="PTHR10663:SF333">
    <property type="entry name" value="PROTEIN MON2 HOMOLOG"/>
    <property type="match status" value="1"/>
</dbReference>
<keyword evidence="3" id="KW-0653">Protein transport</keyword>
<evidence type="ECO:0000259" key="7">
    <source>
        <dbReference type="Pfam" id="PF16213"/>
    </source>
</evidence>
<name>A0A4S8SNB0_AURPU</name>
<proteinExistence type="inferred from homology"/>
<dbReference type="GO" id="GO:0015031">
    <property type="term" value="P:protein transport"/>
    <property type="evidence" value="ECO:0007669"/>
    <property type="project" value="UniProtKB-KW"/>
</dbReference>
<dbReference type="SUPFAM" id="SSF48371">
    <property type="entry name" value="ARM repeat"/>
    <property type="match status" value="1"/>
</dbReference>
<dbReference type="EMBL" id="QZAF01000130">
    <property type="protein sequence ID" value="THV72360.1"/>
    <property type="molecule type" value="Genomic_DNA"/>
</dbReference>
<comment type="similarity">
    <text evidence="1">Belongs to the MON2 family.</text>
</comment>
<feature type="compositionally biased region" description="Acidic residues" evidence="4">
    <location>
        <begin position="503"/>
        <end position="512"/>
    </location>
</feature>
<sequence length="1680" mass="184080">MSVTISKLDPRPRSHALPLPTHMFASLANSNIIRVLRSSLPLWMAAEKSLQDLKSLPSTSEQQLAADLSRRPTFIDPFLLACNTRNAKYAGSAAVCLQRLVIIRGLPKSRLKDVLDAFNACTSLGLDIQLKVLQALPALAQNYSDDLKGDHLAAALQVCAALQNVKAATVSGVAAATLQQLVVSVFDRVAVEDEAGDNVPIVTRISGGDGPIALKEAAYDAYRVFLDICFATEGQNTRFVRFSSLSAASGLELMGACLGSHPKIFASHPEQTNILRTVVMPHLIRVISERQAFSVTLRALRVAAFIIRRHLQAMPDECEVVLGLLTHMIDSEATSWKRAMCMEVFRLVYTEPSLAVQIYLQYDAKEGKRSIVRDNIASFVKISTEKPSVIGLGQHSTVPTDQARDTIAEQVAMEAAGGVAGVIVPTSNSGETNVPGISTRWSVPKTQCMDQLDKTDPPALPETYIYSLVLECLNGLSENLAKVVLPLTVQHDGSRHRKGPEQISDDEADDSEEHATSPQRTRNRKKRSQSYRSRTVPLNPLSTDESTEAVRIRAIARLVEECWPALLATYSTFLNASLDNDYYRALIRSYQRFVQVSGLLRLSTARDAFLTTLGKAAVPPSIVTSSMSAVSSPTTETSGVYSNGKGLLSVESFATQVSGNDRSRRASYDPASRPTLSTRNLLCLRALLNVAIAIGPTLESSFNIVFETLLQAGVVLNASQAKSTGIGPEISAVEGAVLRLLESTADYPNDSFLHVLTTLCKLLDGRTEGLPSSPVQAKPPPVTRRISSLPGITNDIALSTQDYLFVLTRLKDLAEHNVARFASYASSESGWAILVNHIIDLTIATNIPDDARRLATNILARCSVAVAEASTSEESDDAAVAQKMVLSSLNSLVYQLYEQGHDLANIDIEIHNKVLDSVRAVLEKSGEALSAGWDIILAIIGSVFDSEDAEKHETNQRIDKEGWLRLSSSFMAPYLGRSAFGVMQLVCSDFLAPLPQACLSPLVEILFHFASQTSDLNISLTAITLFWDVSDFLVKQEVVSGLNELTSGIAEERLVLGHERIVTKSKESRPAQWVLLMYRLTDIIADERSEVRNSAFQTLLRIFKNHSTDFSNPAWQLAIETLLFKILRENAEQQKSLRSGKASIDAIIGLDSTSREIIGDIATLLVGQFDQMASLDSFDRLWSDLMEIFETLSSFRSSVINAAIYNALSTLLVAFRSDKHNLDQAVARTESLWSSDIPDCSADVKGQTAAQDQFIAYVNCGRSIYDLVKKSTTAERLDKLVQNMVNCVKSSTGGAYSTDVNLSTALQQKVLEHLRALHGNIELVSSTLVHAASQLVSLPFDASQHKTKSNLTFVALSKSSMDWLVELTTTSLAKSDMFYSGAVAEALEDLVTPMRLKYRWTQSGKAPAPWQKATTASLAIIEKTLKQMEELNMAKEMKTRIWSAIVNIAHAIMHADIEEASPQPTPETVEKDEVFDCESTKRLKAVMTQALGSPEIPDEVRQLYTSSLFDASLIHSVERGDVPRDGDRLQNLHSLRLGRVRDPEPSLREDMAYLCFNELILLVAESDPSQVKLSQAAAAHLVLRFALPIKAYIADQPLRGSMPQPLSQVEELLFCLTEIEKLRCAPEAMAERDGVSRTGQRAHLELLYPLVVKAVGVAGDKRYGNKKILSMLERVLVASR</sequence>
<reference evidence="8 9" key="1">
    <citation type="submission" date="2018-10" db="EMBL/GenBank/DDBJ databases">
        <title>Fifty Aureobasidium pullulans genomes reveal a recombining polyextremotolerant generalist.</title>
        <authorList>
            <person name="Gostincar C."/>
            <person name="Turk M."/>
            <person name="Zajc J."/>
            <person name="Gunde-Cimerman N."/>
        </authorList>
    </citation>
    <scope>NUCLEOTIDE SEQUENCE [LARGE SCALE GENOMIC DNA]</scope>
    <source>
        <strain evidence="8 9">EXF-11900</strain>
    </source>
</reference>
<feature type="domain" description="Mon2/Sec7/BIG1-like dimerisation and cyclophilin-binding" evidence="7">
    <location>
        <begin position="44"/>
        <end position="193"/>
    </location>
</feature>
<feature type="domain" description="Mon2/Sec7/BIG1-like HUS" evidence="5">
    <location>
        <begin position="218"/>
        <end position="371"/>
    </location>
</feature>
<evidence type="ECO:0000313" key="8">
    <source>
        <dbReference type="EMBL" id="THV72360.1"/>
    </source>
</evidence>
<evidence type="ECO:0000256" key="1">
    <source>
        <dbReference type="ARBA" id="ARBA00008144"/>
    </source>
</evidence>
<evidence type="ECO:0000313" key="9">
    <source>
        <dbReference type="Proteomes" id="UP000304951"/>
    </source>
</evidence>
<accession>A0A4S8SNB0</accession>
<evidence type="ECO:0000256" key="4">
    <source>
        <dbReference type="SAM" id="MobiDB-lite"/>
    </source>
</evidence>
<feature type="region of interest" description="Disordered" evidence="4">
    <location>
        <begin position="492"/>
        <end position="543"/>
    </location>
</feature>
<evidence type="ECO:0000256" key="3">
    <source>
        <dbReference type="ARBA" id="ARBA00022927"/>
    </source>
</evidence>
<organism evidence="8 9">
    <name type="scientific">Aureobasidium pullulans</name>
    <name type="common">Black yeast</name>
    <name type="synonym">Pullularia pullulans</name>
    <dbReference type="NCBI Taxonomy" id="5580"/>
    <lineage>
        <taxon>Eukaryota</taxon>
        <taxon>Fungi</taxon>
        <taxon>Dikarya</taxon>
        <taxon>Ascomycota</taxon>
        <taxon>Pezizomycotina</taxon>
        <taxon>Dothideomycetes</taxon>
        <taxon>Dothideomycetidae</taxon>
        <taxon>Dothideales</taxon>
        <taxon>Saccotheciaceae</taxon>
        <taxon>Aureobasidium</taxon>
    </lineage>
</organism>
<dbReference type="Pfam" id="PF16206">
    <property type="entry name" value="Mon2_C"/>
    <property type="match status" value="1"/>
</dbReference>
<comment type="caution">
    <text evidence="8">The sequence shown here is derived from an EMBL/GenBank/DDBJ whole genome shotgun (WGS) entry which is preliminary data.</text>
</comment>
<dbReference type="GO" id="GO:0005794">
    <property type="term" value="C:Golgi apparatus"/>
    <property type="evidence" value="ECO:0007669"/>
    <property type="project" value="UniProtKB-ARBA"/>
</dbReference>
<feature type="domain" description="Mon2 C-terminal" evidence="6">
    <location>
        <begin position="989"/>
        <end position="1136"/>
    </location>
</feature>
<evidence type="ECO:0000259" key="5">
    <source>
        <dbReference type="Pfam" id="PF12783"/>
    </source>
</evidence>
<dbReference type="Pfam" id="PF16213">
    <property type="entry name" value="DCB"/>
    <property type="match status" value="1"/>
</dbReference>